<dbReference type="GO" id="GO:0003924">
    <property type="term" value="F:GTPase activity"/>
    <property type="evidence" value="ECO:0007669"/>
    <property type="project" value="InterPro"/>
</dbReference>
<dbReference type="NCBIfam" id="TIGR00231">
    <property type="entry name" value="small_GTP"/>
    <property type="match status" value="1"/>
</dbReference>
<evidence type="ECO:0000256" key="1">
    <source>
        <dbReference type="ARBA" id="ARBA00006270"/>
    </source>
</evidence>
<sequence>MQTLAYSVTFLVLIDLNLSQILRRSPILTVLVTAKTNRTLLKGAVTDIIVILIGDSGVGKSNLLSRFARNTFSLESKSTIGVEFSTRIITVDGKRIMAQIWDTAGQERFKTVTSAYYRGAQGALIVYDITKPGSFDSCKQWLHDLREQSEHVSVMLVGNKSDLRNMREVPAEMAKRFADEHQLTFIETSALDSSNVEKAFTQILTKIYRAGTANVRNGEAKGVDLSAGTQSEPATKKGCCQSG</sequence>
<protein>
    <recommendedName>
        <fullName evidence="9">Ras-related protein Rab-25</fullName>
    </recommendedName>
</protein>
<dbReference type="SMART" id="SM00176">
    <property type="entry name" value="RAN"/>
    <property type="match status" value="1"/>
</dbReference>
<dbReference type="SMART" id="SM00175">
    <property type="entry name" value="RAB"/>
    <property type="match status" value="1"/>
</dbReference>
<comment type="similarity">
    <text evidence="1">Belongs to the small GTPase superfamily. Rab family.</text>
</comment>
<evidence type="ECO:0000256" key="5">
    <source>
        <dbReference type="ARBA" id="ARBA00023288"/>
    </source>
</evidence>
<dbReference type="FunFam" id="3.40.50.300:FF:000067">
    <property type="entry name" value="ras-related protein RABA1f"/>
    <property type="match status" value="1"/>
</dbReference>
<dbReference type="EMBL" id="KE125326">
    <property type="protein sequence ID" value="EPB69184.1"/>
    <property type="molecule type" value="Genomic_DNA"/>
</dbReference>
<evidence type="ECO:0000256" key="12">
    <source>
        <dbReference type="SAM" id="MobiDB-lite"/>
    </source>
</evidence>
<evidence type="ECO:0000256" key="11">
    <source>
        <dbReference type="ARBA" id="ARBA00064728"/>
    </source>
</evidence>
<keyword evidence="14" id="KW-1185">Reference proteome</keyword>
<comment type="subcellular location">
    <subcellularLocation>
        <location evidence="7">Cell projection</location>
        <location evidence="7">Pseudopodium membrane</location>
    </subcellularLocation>
    <subcellularLocation>
        <location evidence="8">Endomembrane system</location>
        <topology evidence="8">Lipid-anchor</topology>
    </subcellularLocation>
</comment>
<comment type="subunit">
    <text evidence="11">Interacts (GTP-bound form) with RAB11FIP1, RAB11FIP2, RAB11FIP3 and RAB11FIP4. Interacts (via the hypervariable C-terminal region) with ITGB1 (via the cytoplasmic region); the interaction is GTP-dependent. Interacts with ITGAV. Associates with the integrin alpha-V/beta-1 heterodimer. Interacts with VPS33B.</text>
</comment>
<dbReference type="PROSITE" id="PS51421">
    <property type="entry name" value="RAS"/>
    <property type="match status" value="1"/>
</dbReference>
<dbReference type="AlphaFoldDB" id="A0A0D6LBB7"/>
<dbReference type="InterPro" id="IPR001806">
    <property type="entry name" value="Small_GTPase"/>
</dbReference>
<evidence type="ECO:0000256" key="6">
    <source>
        <dbReference type="ARBA" id="ARBA00023289"/>
    </source>
</evidence>
<dbReference type="GO" id="GO:0005525">
    <property type="term" value="F:GTP binding"/>
    <property type="evidence" value="ECO:0007669"/>
    <property type="project" value="UniProtKB-KW"/>
</dbReference>
<dbReference type="PANTHER" id="PTHR47979">
    <property type="entry name" value="DRAB11-RELATED"/>
    <property type="match status" value="1"/>
</dbReference>
<dbReference type="CDD" id="cd01868">
    <property type="entry name" value="Rab11_like"/>
    <property type="match status" value="1"/>
</dbReference>
<feature type="region of interest" description="Disordered" evidence="12">
    <location>
        <begin position="224"/>
        <end position="243"/>
    </location>
</feature>
<dbReference type="PROSITE" id="PS51420">
    <property type="entry name" value="RHO"/>
    <property type="match status" value="1"/>
</dbReference>
<evidence type="ECO:0000313" key="14">
    <source>
        <dbReference type="Proteomes" id="UP000054495"/>
    </source>
</evidence>
<evidence type="ECO:0000256" key="8">
    <source>
        <dbReference type="ARBA" id="ARBA00037868"/>
    </source>
</evidence>
<dbReference type="InterPro" id="IPR005225">
    <property type="entry name" value="Small_GTP-bd"/>
</dbReference>
<name>A0A0D6LBB7_9BILA</name>
<keyword evidence="2" id="KW-0547">Nucleotide-binding</keyword>
<dbReference type="InterPro" id="IPR027417">
    <property type="entry name" value="P-loop_NTPase"/>
</dbReference>
<reference evidence="13 14" key="1">
    <citation type="submission" date="2013-05" db="EMBL/GenBank/DDBJ databases">
        <title>Draft genome of the parasitic nematode Anyclostoma ceylanicum.</title>
        <authorList>
            <person name="Mitreva M."/>
        </authorList>
    </citation>
    <scope>NUCLEOTIDE SEQUENCE [LARGE SCALE GENOMIC DNA]</scope>
</reference>
<accession>A0A0D6LBB7</accession>
<keyword evidence="5" id="KW-0449">Lipoprotein</keyword>
<proteinExistence type="inferred from homology"/>
<evidence type="ECO:0000256" key="7">
    <source>
        <dbReference type="ARBA" id="ARBA00037836"/>
    </source>
</evidence>
<gene>
    <name evidence="13" type="ORF">ANCCEY_11734</name>
</gene>
<evidence type="ECO:0000256" key="4">
    <source>
        <dbReference type="ARBA" id="ARBA00023136"/>
    </source>
</evidence>
<dbReference type="Pfam" id="PF00071">
    <property type="entry name" value="Ras"/>
    <property type="match status" value="1"/>
</dbReference>
<dbReference type="GO" id="GO:0012505">
    <property type="term" value="C:endomembrane system"/>
    <property type="evidence" value="ECO:0007669"/>
    <property type="project" value="UniProtKB-SubCell"/>
</dbReference>
<dbReference type="InterPro" id="IPR050209">
    <property type="entry name" value="Rab_GTPases_membrane_traffic"/>
</dbReference>
<evidence type="ECO:0000256" key="2">
    <source>
        <dbReference type="ARBA" id="ARBA00022741"/>
    </source>
</evidence>
<dbReference type="PROSITE" id="PS51419">
    <property type="entry name" value="RAB"/>
    <property type="match status" value="1"/>
</dbReference>
<evidence type="ECO:0000256" key="3">
    <source>
        <dbReference type="ARBA" id="ARBA00023134"/>
    </source>
</evidence>
<dbReference type="Gene3D" id="3.40.50.300">
    <property type="entry name" value="P-loop containing nucleotide triphosphate hydrolases"/>
    <property type="match status" value="1"/>
</dbReference>
<dbReference type="Proteomes" id="UP000054495">
    <property type="component" value="Unassembled WGS sequence"/>
</dbReference>
<comment type="function">
    <text evidence="10">The small GTPases Rab are key regulators of intracellular membrane trafficking, from the formation of transport vesicles to their fusion with membranes. Rabs cycle between an inactive GDP-bound form and an active GTP-bound form that is able to recruit to membranes different set of downstream effectors directly responsible for vesicle formation, movement, tethering and fusion. RAB25 regulates epithelial cell differentiation, proliferation and survival, thereby playing key roles in tumorigenesis. Promotes invasive migration of cells in which it functions to localize and maintain integrin alpha-V/beta-1 at the tips of extending pseudopodia. Involved in the regulation of epithelial morphogenesis through the control of CLDN4 expression and localization at tight junctions. May selectively regulate the apical recycling pathway. Together with MYO5B regulates transcytosis.</text>
</comment>
<keyword evidence="3" id="KW-0342">GTP-binding</keyword>
<evidence type="ECO:0000256" key="10">
    <source>
        <dbReference type="ARBA" id="ARBA00055320"/>
    </source>
</evidence>
<evidence type="ECO:0000256" key="9">
    <source>
        <dbReference type="ARBA" id="ARBA00039508"/>
    </source>
</evidence>
<dbReference type="SMART" id="SM00174">
    <property type="entry name" value="RHO"/>
    <property type="match status" value="1"/>
</dbReference>
<dbReference type="SMART" id="SM00173">
    <property type="entry name" value="RAS"/>
    <property type="match status" value="1"/>
</dbReference>
<keyword evidence="6" id="KW-0636">Prenylation</keyword>
<dbReference type="SUPFAM" id="SSF52540">
    <property type="entry name" value="P-loop containing nucleoside triphosphate hydrolases"/>
    <property type="match status" value="1"/>
</dbReference>
<evidence type="ECO:0000313" key="13">
    <source>
        <dbReference type="EMBL" id="EPB69184.1"/>
    </source>
</evidence>
<dbReference type="GO" id="GO:0031260">
    <property type="term" value="C:pseudopodium membrane"/>
    <property type="evidence" value="ECO:0007669"/>
    <property type="project" value="UniProtKB-SubCell"/>
</dbReference>
<dbReference type="PRINTS" id="PR00449">
    <property type="entry name" value="RASTRNSFRMNG"/>
</dbReference>
<organism evidence="13 14">
    <name type="scientific">Ancylostoma ceylanicum</name>
    <dbReference type="NCBI Taxonomy" id="53326"/>
    <lineage>
        <taxon>Eukaryota</taxon>
        <taxon>Metazoa</taxon>
        <taxon>Ecdysozoa</taxon>
        <taxon>Nematoda</taxon>
        <taxon>Chromadorea</taxon>
        <taxon>Rhabditida</taxon>
        <taxon>Rhabditina</taxon>
        <taxon>Rhabditomorpha</taxon>
        <taxon>Strongyloidea</taxon>
        <taxon>Ancylostomatidae</taxon>
        <taxon>Ancylostomatinae</taxon>
        <taxon>Ancylostoma</taxon>
    </lineage>
</organism>
<keyword evidence="4" id="KW-0472">Membrane</keyword>